<dbReference type="SUPFAM" id="SSF52972">
    <property type="entry name" value="ITPase-like"/>
    <property type="match status" value="1"/>
</dbReference>
<dbReference type="KEGG" id="pnd:Pla175_20980"/>
<dbReference type="GO" id="GO:0036218">
    <property type="term" value="F:dTTP diphosphatase activity"/>
    <property type="evidence" value="ECO:0007669"/>
    <property type="project" value="RHEA"/>
</dbReference>
<comment type="catalytic activity">
    <reaction evidence="4">
        <text>UTP + H2O = UMP + diphosphate + H(+)</text>
        <dbReference type="Rhea" id="RHEA:29395"/>
        <dbReference type="ChEBI" id="CHEBI:15377"/>
        <dbReference type="ChEBI" id="CHEBI:15378"/>
        <dbReference type="ChEBI" id="CHEBI:33019"/>
        <dbReference type="ChEBI" id="CHEBI:46398"/>
        <dbReference type="ChEBI" id="CHEBI:57865"/>
        <dbReference type="EC" id="3.6.1.9"/>
    </reaction>
</comment>
<reference evidence="5 6" key="1">
    <citation type="submission" date="2019-02" db="EMBL/GenBank/DDBJ databases">
        <title>Deep-cultivation of Planctomycetes and their phenomic and genomic characterization uncovers novel biology.</title>
        <authorList>
            <person name="Wiegand S."/>
            <person name="Jogler M."/>
            <person name="Boedeker C."/>
            <person name="Pinto D."/>
            <person name="Vollmers J."/>
            <person name="Rivas-Marin E."/>
            <person name="Kohn T."/>
            <person name="Peeters S.H."/>
            <person name="Heuer A."/>
            <person name="Rast P."/>
            <person name="Oberbeckmann S."/>
            <person name="Bunk B."/>
            <person name="Jeske O."/>
            <person name="Meyerdierks A."/>
            <person name="Storesund J.E."/>
            <person name="Kallscheuer N."/>
            <person name="Luecker S."/>
            <person name="Lage O.M."/>
            <person name="Pohl T."/>
            <person name="Merkel B.J."/>
            <person name="Hornburger P."/>
            <person name="Mueller R.-W."/>
            <person name="Bruemmer F."/>
            <person name="Labrenz M."/>
            <person name="Spormann A.M."/>
            <person name="Op den Camp H."/>
            <person name="Overmann J."/>
            <person name="Amann R."/>
            <person name="Jetten M.S.M."/>
            <person name="Mascher T."/>
            <person name="Medema M.H."/>
            <person name="Devos D.P."/>
            <person name="Kaster A.-K."/>
            <person name="Ovreas L."/>
            <person name="Rohde M."/>
            <person name="Galperin M.Y."/>
            <person name="Jogler C."/>
        </authorList>
    </citation>
    <scope>NUCLEOTIDE SEQUENCE [LARGE SCALE GENOMIC DNA]</scope>
    <source>
        <strain evidence="5 6">Pla175</strain>
    </source>
</reference>
<dbReference type="InterPro" id="IPR003697">
    <property type="entry name" value="Maf-like"/>
</dbReference>
<comment type="subcellular location">
    <subcellularLocation>
        <location evidence="4">Cytoplasm</location>
    </subcellularLocation>
</comment>
<evidence type="ECO:0000256" key="1">
    <source>
        <dbReference type="ARBA" id="ARBA00001968"/>
    </source>
</evidence>
<comment type="similarity">
    <text evidence="4">Belongs to the Maf family. YhdE subfamily.</text>
</comment>
<comment type="catalytic activity">
    <reaction evidence="4">
        <text>dTTP + H2O = dTMP + diphosphate + H(+)</text>
        <dbReference type="Rhea" id="RHEA:28534"/>
        <dbReference type="ChEBI" id="CHEBI:15377"/>
        <dbReference type="ChEBI" id="CHEBI:15378"/>
        <dbReference type="ChEBI" id="CHEBI:33019"/>
        <dbReference type="ChEBI" id="CHEBI:37568"/>
        <dbReference type="ChEBI" id="CHEBI:63528"/>
        <dbReference type="EC" id="3.6.1.9"/>
    </reaction>
</comment>
<dbReference type="AlphaFoldDB" id="A0A518DB56"/>
<organism evidence="5 6">
    <name type="scientific">Pirellulimonas nuda</name>
    <dbReference type="NCBI Taxonomy" id="2528009"/>
    <lineage>
        <taxon>Bacteria</taxon>
        <taxon>Pseudomonadati</taxon>
        <taxon>Planctomycetota</taxon>
        <taxon>Planctomycetia</taxon>
        <taxon>Pirellulales</taxon>
        <taxon>Lacipirellulaceae</taxon>
        <taxon>Pirellulimonas</taxon>
    </lineage>
</organism>
<feature type="site" description="Important for substrate specificity" evidence="4">
    <location>
        <position position="79"/>
    </location>
</feature>
<dbReference type="PIRSF" id="PIRSF006305">
    <property type="entry name" value="Maf"/>
    <property type="match status" value="1"/>
</dbReference>
<name>A0A518DB56_9BACT</name>
<dbReference type="Proteomes" id="UP000317429">
    <property type="component" value="Chromosome"/>
</dbReference>
<keyword evidence="2 4" id="KW-0378">Hydrolase</keyword>
<proteinExistence type="inferred from homology"/>
<dbReference type="OrthoDB" id="9807767at2"/>
<protein>
    <recommendedName>
        <fullName evidence="4">dTTP/UTP pyrophosphatase</fullName>
        <shortName evidence="4">dTTPase/UTPase</shortName>
        <ecNumber evidence="4">3.6.1.9</ecNumber>
    </recommendedName>
    <alternativeName>
        <fullName evidence="4">Nucleoside triphosphate pyrophosphatase</fullName>
    </alternativeName>
    <alternativeName>
        <fullName evidence="4">Nucleotide pyrophosphatase</fullName>
        <shortName evidence="4">Nucleotide PPase</shortName>
    </alternativeName>
</protein>
<dbReference type="EMBL" id="CP036291">
    <property type="protein sequence ID" value="QDU88717.1"/>
    <property type="molecule type" value="Genomic_DNA"/>
</dbReference>
<accession>A0A518DB56</accession>
<comment type="cofactor">
    <cofactor evidence="1 4">
        <name>a divalent metal cation</name>
        <dbReference type="ChEBI" id="CHEBI:60240"/>
    </cofactor>
</comment>
<evidence type="ECO:0000256" key="4">
    <source>
        <dbReference type="HAMAP-Rule" id="MF_00528"/>
    </source>
</evidence>
<evidence type="ECO:0000313" key="5">
    <source>
        <dbReference type="EMBL" id="QDU88717.1"/>
    </source>
</evidence>
<dbReference type="PANTHER" id="PTHR43213:SF5">
    <property type="entry name" value="BIFUNCTIONAL DTTP_UTP PYROPHOSPHATASE_METHYLTRANSFERASE PROTEIN-RELATED"/>
    <property type="match status" value="1"/>
</dbReference>
<evidence type="ECO:0000256" key="2">
    <source>
        <dbReference type="ARBA" id="ARBA00022801"/>
    </source>
</evidence>
<feature type="site" description="Important for substrate specificity" evidence="4">
    <location>
        <position position="162"/>
    </location>
</feature>
<dbReference type="Gene3D" id="3.90.950.10">
    <property type="match status" value="1"/>
</dbReference>
<dbReference type="RefSeq" id="WP_145283921.1">
    <property type="nucleotide sequence ID" value="NZ_CP036291.1"/>
</dbReference>
<feature type="active site" description="Proton acceptor" evidence="4">
    <location>
        <position position="78"/>
    </location>
</feature>
<dbReference type="EC" id="3.6.1.9" evidence="4"/>
<dbReference type="GO" id="GO:0036221">
    <property type="term" value="F:UTP diphosphatase activity"/>
    <property type="evidence" value="ECO:0007669"/>
    <property type="project" value="RHEA"/>
</dbReference>
<sequence>MNSRPLILASGSPRRRDLLTEAGYLFRVVPPRDGAEPPGLCSGCGPAETVADLALRKAADVADQLSSIEDDPLLLAADTVAECGGAILGKPRDEDDARRILLHLSGRRHRVYTGVCLHDLQSPLDSLVAVTELEMDVLSDVWLDAYLASGQWEGKAGAFGYQDDLGVIRITSGAASNVVGLPIEDLAPKLGRAGCFPARTGQP</sequence>
<keyword evidence="6" id="KW-1185">Reference proteome</keyword>
<evidence type="ECO:0000313" key="6">
    <source>
        <dbReference type="Proteomes" id="UP000317429"/>
    </source>
</evidence>
<dbReference type="InterPro" id="IPR029001">
    <property type="entry name" value="ITPase-like_fam"/>
</dbReference>
<feature type="site" description="Important for substrate specificity" evidence="4">
    <location>
        <position position="14"/>
    </location>
</feature>
<gene>
    <name evidence="5" type="primary">yhdE</name>
    <name evidence="5" type="ORF">Pla175_20980</name>
</gene>
<dbReference type="Pfam" id="PF02545">
    <property type="entry name" value="Maf"/>
    <property type="match status" value="1"/>
</dbReference>
<dbReference type="CDD" id="cd00555">
    <property type="entry name" value="Maf"/>
    <property type="match status" value="1"/>
</dbReference>
<dbReference type="GO" id="GO:0005737">
    <property type="term" value="C:cytoplasm"/>
    <property type="evidence" value="ECO:0007669"/>
    <property type="project" value="UniProtKB-SubCell"/>
</dbReference>
<dbReference type="HAMAP" id="MF_00528">
    <property type="entry name" value="Maf"/>
    <property type="match status" value="1"/>
</dbReference>
<evidence type="ECO:0000256" key="3">
    <source>
        <dbReference type="ARBA" id="ARBA00023080"/>
    </source>
</evidence>
<dbReference type="PANTHER" id="PTHR43213">
    <property type="entry name" value="BIFUNCTIONAL DTTP/UTP PYROPHOSPHATASE/METHYLTRANSFERASE PROTEIN-RELATED"/>
    <property type="match status" value="1"/>
</dbReference>
<comment type="caution">
    <text evidence="4">Lacks conserved residue(s) required for the propagation of feature annotation.</text>
</comment>
<dbReference type="GO" id="GO:0009117">
    <property type="term" value="P:nucleotide metabolic process"/>
    <property type="evidence" value="ECO:0007669"/>
    <property type="project" value="UniProtKB-KW"/>
</dbReference>
<keyword evidence="4" id="KW-0963">Cytoplasm</keyword>
<comment type="function">
    <text evidence="4">Nucleoside triphosphate pyrophosphatase that hydrolyzes dTTP and UTP. May have a dual role in cell division arrest and in preventing the incorporation of modified nucleotides into cellular nucleic acids.</text>
</comment>
<keyword evidence="3 4" id="KW-0546">Nucleotide metabolism</keyword>